<feature type="repeat" description="ANK" evidence="3">
    <location>
        <begin position="189"/>
        <end position="221"/>
    </location>
</feature>
<feature type="region of interest" description="Disordered" evidence="4">
    <location>
        <begin position="1482"/>
        <end position="1656"/>
    </location>
</feature>
<dbReference type="PROSITE" id="PS50297">
    <property type="entry name" value="ANK_REP_REGION"/>
    <property type="match status" value="8"/>
</dbReference>
<protein>
    <submittedName>
        <fullName evidence="5">Uncharacterized protein</fullName>
    </submittedName>
</protein>
<name>A0A6H5IYJ5_9HYME</name>
<proteinExistence type="predicted"/>
<feature type="repeat" description="ANK" evidence="3">
    <location>
        <begin position="684"/>
        <end position="716"/>
    </location>
</feature>
<evidence type="ECO:0000313" key="6">
    <source>
        <dbReference type="Proteomes" id="UP000479190"/>
    </source>
</evidence>
<dbReference type="OrthoDB" id="194358at2759"/>
<evidence type="ECO:0000256" key="2">
    <source>
        <dbReference type="ARBA" id="ARBA00023043"/>
    </source>
</evidence>
<dbReference type="InterPro" id="IPR036770">
    <property type="entry name" value="Ankyrin_rpt-contain_sf"/>
</dbReference>
<reference evidence="5 6" key="1">
    <citation type="submission" date="2020-02" db="EMBL/GenBank/DDBJ databases">
        <authorList>
            <person name="Ferguson B K."/>
        </authorList>
    </citation>
    <scope>NUCLEOTIDE SEQUENCE [LARGE SCALE GENOMIC DNA]</scope>
</reference>
<feature type="repeat" description="ANK" evidence="3">
    <location>
        <begin position="42"/>
        <end position="74"/>
    </location>
</feature>
<organism evidence="5 6">
    <name type="scientific">Trichogramma brassicae</name>
    <dbReference type="NCBI Taxonomy" id="86971"/>
    <lineage>
        <taxon>Eukaryota</taxon>
        <taxon>Metazoa</taxon>
        <taxon>Ecdysozoa</taxon>
        <taxon>Arthropoda</taxon>
        <taxon>Hexapoda</taxon>
        <taxon>Insecta</taxon>
        <taxon>Pterygota</taxon>
        <taxon>Neoptera</taxon>
        <taxon>Endopterygota</taxon>
        <taxon>Hymenoptera</taxon>
        <taxon>Apocrita</taxon>
        <taxon>Proctotrupomorpha</taxon>
        <taxon>Chalcidoidea</taxon>
        <taxon>Trichogrammatidae</taxon>
        <taxon>Trichogramma</taxon>
    </lineage>
</organism>
<accession>A0A6H5IYJ5</accession>
<feature type="region of interest" description="Disordered" evidence="4">
    <location>
        <begin position="1168"/>
        <end position="1191"/>
    </location>
</feature>
<keyword evidence="2 3" id="KW-0040">ANK repeat</keyword>
<keyword evidence="6" id="KW-1185">Reference proteome</keyword>
<feature type="compositionally biased region" description="Low complexity" evidence="4">
    <location>
        <begin position="1571"/>
        <end position="1581"/>
    </location>
</feature>
<evidence type="ECO:0000256" key="3">
    <source>
        <dbReference type="PROSITE-ProRule" id="PRU00023"/>
    </source>
</evidence>
<feature type="compositionally biased region" description="Basic residues" evidence="4">
    <location>
        <begin position="1636"/>
        <end position="1651"/>
    </location>
</feature>
<dbReference type="PROSITE" id="PS50088">
    <property type="entry name" value="ANK_REPEAT"/>
    <property type="match status" value="9"/>
</dbReference>
<feature type="repeat" description="ANK" evidence="3">
    <location>
        <begin position="838"/>
        <end position="862"/>
    </location>
</feature>
<dbReference type="InterPro" id="IPR051165">
    <property type="entry name" value="Multifunctional_ANK_Repeat"/>
</dbReference>
<dbReference type="SUPFAM" id="SSF48403">
    <property type="entry name" value="Ankyrin repeat"/>
    <property type="match status" value="2"/>
</dbReference>
<feature type="compositionally biased region" description="Basic and acidic residues" evidence="4">
    <location>
        <begin position="1178"/>
        <end position="1191"/>
    </location>
</feature>
<feature type="compositionally biased region" description="Low complexity" evidence="4">
    <location>
        <begin position="1537"/>
        <end position="1555"/>
    </location>
</feature>
<feature type="region of interest" description="Disordered" evidence="4">
    <location>
        <begin position="1673"/>
        <end position="1724"/>
    </location>
</feature>
<evidence type="ECO:0000313" key="5">
    <source>
        <dbReference type="EMBL" id="CAB0041031.1"/>
    </source>
</evidence>
<sequence>MENIGYWPIYGRGSRSAAHRPYTVSICDEINQPVDVDGLYGSQQTPLHLALVDDNRQVVLTLLRRGANPNLANKDGLTALHLICQSNCDDDFVETFFEICDEKHRALQVNAQDNLGNTPLHLALKNRFYAVRAELLLRRGADPNLVNEEELTPLQVICEISDNYEFLQRFFNVIDEVHQTIDIHVLNKLGQTPLHLALDHENMKVAEMLLQRGVNPNSADNNGMTPLHYICTRGKSSNIFYLFFEINDANNRTVNIDARNKWGYTPLHLALTHGREMMAAFLLNRGANLSLVANKDGLTPLHVICRGGNDDESVHFLKIFFEINDEKNQLVQIEVRDNLGRTPLQLAIENLMPNVIDLLLDRGADLSAVRFPDESHFVKMYETENNGKWFDFKLGLESGILAVVDCLERRGYKLDRNLALTIMKTFANCEKFHQSKHSGMLNRDEFMSAADMSIVKQIWSLYDLMCMRPEQAKKLFTYKNYVKIARKQHLRELLKEADLFYTTHLCEITSRGFYRRWALEFFSELTGYQLPILCCEKIIDLLKNKDLLGICLAAEVVAKEESKNIEEIEHLLSDAMQFWGEGRDFERELVIEFVARGGYRHQPELDQDGEPLLRRTTAIHHAARQKHYAHVRKLFDRIYDGLDLNYVDEWGFTHFHAVCMSGCRDLAERFLELGQDPNFLVPETGESPLQLALIRRHGRVMESLLRRGADPNSTGNYGLTALHIICMRDDDDDESAMIFETFFKVNDELNRMVQVDARDKFGRTSLHVALTRHHRRLFESLLRRGADPNIPNLADKDGSTVLHLLCKGRDDDVDWLKILFEISNEQHRLVQVDARDNLGNTALHYAVSSHDKKRIVHVLLENLNPNATDVDGLTPLLRICQRKYDDDLVQLLFKICDEKHQLVEVDIQDELGRTSLQWAVANVLPDVVNTLLDRGADVSSFVFPTEGYFAEGLTPGFDDWIHTFKLRLGSGVLIIVEHLEKRGYELNRSDALTIMKFFAKYGLLQKWTEIDYNLYEYGLFENARKSLMILPDLSFHDLIWIRLEDAEKLLTYTDYFKFSRTHHHWYLPAELSPVCAVHLCEKLSRGFFRRWALYPFWELIHYRVPIECCEMIIEDLMNEDLYNICLAAGGQSSVVFVFTAFKRGVFFFSALHEVCFFSQRFNENKTPAGPIPTSDVVKSNDKTPESPKKEDLPVTLPLGRSLYDTGRRYGEEEEAPFIRIRHEKAYSKSQTRKKLKLQSSCVYGVQRKQNAFRARMRRAMAALGAPRGGADRHPLVDRRRRRQVALADAPRRAAGLNEDDVMSVLEAGAHRHRHHDHHHHHHRNQTSSSSRRSSTSASERTENFTLSELIEAVGAATGPGRSTITTYEQLAAGRGPVDLKSTHTNPYYATRRRRASQIAPTPIHARVYVYLLERKFFKRPRLGSASILIDPEIFLRGADRSRGQEIPGPRAGLRARSRPGQPAMQTPVRHLSARAQQVHAVGAQNVRRHGEDAVRPAERQRESARRLRRVRRGRGPRGDTRPVLPGLSAPRRRRVQARSAPAAQAPPLALRLSQQHVRPGTPSASLRHDQLGGVRPRGLLGLRRRGQSAPPAGPPPGAHRPQDPGQGRAGDVPDAQGRAPAHRDDSSRPTVPGCRPHLRLRRPVRALRARQRPPGPLRLLAQAQRAQALLAGASAGRHRHPPRHPGPQRLHAHPGAQESRAVLQSVHESHRHDRVRGQTLDGDRPCGESLHGSVHHAVGSADGLLVFGQIESHGKAGHQKRVRESTVQDSADPGGAGAVLHVRDAVHRLGAAVEPRGDPTRRHLQEDLVAQLPLHSQLLRFREHGKHILEYNIRYIT</sequence>
<evidence type="ECO:0000256" key="4">
    <source>
        <dbReference type="SAM" id="MobiDB-lite"/>
    </source>
</evidence>
<feature type="region of interest" description="Disordered" evidence="4">
    <location>
        <begin position="1310"/>
        <end position="1343"/>
    </location>
</feature>
<dbReference type="PANTHER" id="PTHR24123">
    <property type="entry name" value="ANKYRIN REPEAT-CONTAINING"/>
    <property type="match status" value="1"/>
</dbReference>
<feature type="region of interest" description="Disordered" evidence="4">
    <location>
        <begin position="1441"/>
        <end position="1464"/>
    </location>
</feature>
<feature type="region of interest" description="Disordered" evidence="4">
    <location>
        <begin position="1265"/>
        <end position="1291"/>
    </location>
</feature>
<dbReference type="Pfam" id="PF12796">
    <property type="entry name" value="Ank_2"/>
    <property type="match status" value="5"/>
</dbReference>
<keyword evidence="1" id="KW-0677">Repeat</keyword>
<feature type="repeat" description="ANK" evidence="3">
    <location>
        <begin position="115"/>
        <end position="148"/>
    </location>
</feature>
<feature type="repeat" description="ANK" evidence="3">
    <location>
        <begin position="339"/>
        <end position="371"/>
    </location>
</feature>
<evidence type="ECO:0000256" key="1">
    <source>
        <dbReference type="ARBA" id="ARBA00022737"/>
    </source>
</evidence>
<dbReference type="PRINTS" id="PR01415">
    <property type="entry name" value="ANKYRIN"/>
</dbReference>
<feature type="repeat" description="ANK" evidence="3">
    <location>
        <begin position="761"/>
        <end position="793"/>
    </location>
</feature>
<feature type="compositionally biased region" description="Basic residues" evidence="4">
    <location>
        <begin position="1310"/>
        <end position="1324"/>
    </location>
</feature>
<dbReference type="Gene3D" id="1.25.40.20">
    <property type="entry name" value="Ankyrin repeat-containing domain"/>
    <property type="match status" value="4"/>
</dbReference>
<feature type="repeat" description="ANK" evidence="3">
    <location>
        <begin position="911"/>
        <end position="939"/>
    </location>
</feature>
<gene>
    <name evidence="5" type="ORF">TBRA_LOCUS12717</name>
</gene>
<feature type="compositionally biased region" description="Basic residues" evidence="4">
    <location>
        <begin position="1506"/>
        <end position="1515"/>
    </location>
</feature>
<feature type="repeat" description="ANK" evidence="3">
    <location>
        <begin position="262"/>
        <end position="294"/>
    </location>
</feature>
<dbReference type="InterPro" id="IPR002110">
    <property type="entry name" value="Ankyrin_rpt"/>
</dbReference>
<dbReference type="Pfam" id="PF00023">
    <property type="entry name" value="Ank"/>
    <property type="match status" value="1"/>
</dbReference>
<feature type="compositionally biased region" description="Low complexity" evidence="4">
    <location>
        <begin position="1325"/>
        <end position="1338"/>
    </location>
</feature>
<dbReference type="Proteomes" id="UP000479190">
    <property type="component" value="Unassembled WGS sequence"/>
</dbReference>
<feature type="compositionally biased region" description="Basic and acidic residues" evidence="4">
    <location>
        <begin position="1488"/>
        <end position="1505"/>
    </location>
</feature>
<dbReference type="PANTHER" id="PTHR24123:SF33">
    <property type="entry name" value="PROTEIN HOS4"/>
    <property type="match status" value="1"/>
</dbReference>
<dbReference type="EMBL" id="CADCXV010001083">
    <property type="protein sequence ID" value="CAB0041031.1"/>
    <property type="molecule type" value="Genomic_DNA"/>
</dbReference>
<dbReference type="SMART" id="SM00248">
    <property type="entry name" value="ANK"/>
    <property type="match status" value="17"/>
</dbReference>